<keyword evidence="2" id="KW-1185">Reference proteome</keyword>
<sequence length="66" mass="8062">MRTQFQNPLPWIKAWIKSRQEPNDWVEEFHSELRKNTNAEFKEKEIKHQYEEAEALADQYLGDKIK</sequence>
<evidence type="ECO:0000313" key="1">
    <source>
        <dbReference type="EMBL" id="AIX11997.1"/>
    </source>
</evidence>
<reference evidence="1 2" key="1">
    <citation type="journal article" date="2015" name="Genome Announc.">
        <title>Complete Genome Sequence of Citrobacter freundii Myophage Moon.</title>
        <authorList>
            <person name="Edwards G.B."/>
            <person name="Luna A.J."/>
            <person name="Hernandez A.C."/>
            <person name="Kuty Everett G.F."/>
        </authorList>
    </citation>
    <scope>NUCLEOTIDE SEQUENCE [LARGE SCALE GENOMIC DNA]</scope>
</reference>
<name>A0A0A0YQJ8_9CAUD</name>
<dbReference type="RefSeq" id="YP_009146459.1">
    <property type="nucleotide sequence ID" value="NC_027331.1"/>
</dbReference>
<accession>A0A0A0YQJ8</accession>
<gene>
    <name evidence="1" type="ORF">CPT_Moon26</name>
</gene>
<protein>
    <submittedName>
        <fullName evidence="1">Uncharacterized protein</fullName>
    </submittedName>
</protein>
<proteinExistence type="predicted"/>
<evidence type="ECO:0000313" key="2">
    <source>
        <dbReference type="Proteomes" id="UP000030323"/>
    </source>
</evidence>
<dbReference type="KEGG" id="vg:24721625"/>
<dbReference type="Proteomes" id="UP000030323">
    <property type="component" value="Segment"/>
</dbReference>
<dbReference type="GeneID" id="24721625"/>
<organism evidence="1 2">
    <name type="scientific">Citrobacter phage Moon</name>
    <dbReference type="NCBI Taxonomy" id="1540095"/>
    <lineage>
        <taxon>Viruses</taxon>
        <taxon>Duplodnaviria</taxon>
        <taxon>Heunggongvirae</taxon>
        <taxon>Uroviricota</taxon>
        <taxon>Caudoviricetes</taxon>
        <taxon>Pantevenvirales</taxon>
        <taxon>Straboviridae</taxon>
        <taxon>Tevenvirinae</taxon>
        <taxon>Moonvirus</taxon>
        <taxon>Moonvirus moon</taxon>
    </lineage>
</organism>
<dbReference type="EMBL" id="KM236240">
    <property type="protein sequence ID" value="AIX11997.1"/>
    <property type="molecule type" value="Genomic_DNA"/>
</dbReference>